<comment type="caution">
    <text evidence="1">The sequence shown here is derived from an EMBL/GenBank/DDBJ whole genome shotgun (WGS) entry which is preliminary data.</text>
</comment>
<dbReference type="EMBL" id="BONY01000072">
    <property type="protein sequence ID" value="GIH09620.1"/>
    <property type="molecule type" value="Genomic_DNA"/>
</dbReference>
<evidence type="ECO:0000313" key="1">
    <source>
        <dbReference type="EMBL" id="GIH09620.1"/>
    </source>
</evidence>
<organism evidence="1 2">
    <name type="scientific">Rhizocola hellebori</name>
    <dbReference type="NCBI Taxonomy" id="1392758"/>
    <lineage>
        <taxon>Bacteria</taxon>
        <taxon>Bacillati</taxon>
        <taxon>Actinomycetota</taxon>
        <taxon>Actinomycetes</taxon>
        <taxon>Micromonosporales</taxon>
        <taxon>Micromonosporaceae</taxon>
        <taxon>Rhizocola</taxon>
    </lineage>
</organism>
<keyword evidence="2" id="KW-1185">Reference proteome</keyword>
<accession>A0A8J3QH51</accession>
<sequence>MPAFLDIPPDKFFGVFLEYGVDLVEEVIDVFADLLDPLGDLGIDLGRYLIDLIFTPRFA</sequence>
<reference evidence="1" key="1">
    <citation type="submission" date="2021-01" db="EMBL/GenBank/DDBJ databases">
        <title>Whole genome shotgun sequence of Rhizocola hellebori NBRC 109834.</title>
        <authorList>
            <person name="Komaki H."/>
            <person name="Tamura T."/>
        </authorList>
    </citation>
    <scope>NUCLEOTIDE SEQUENCE</scope>
    <source>
        <strain evidence="1">NBRC 109834</strain>
    </source>
</reference>
<evidence type="ECO:0000313" key="2">
    <source>
        <dbReference type="Proteomes" id="UP000612899"/>
    </source>
</evidence>
<gene>
    <name evidence="1" type="ORF">Rhe02_76870</name>
</gene>
<protein>
    <submittedName>
        <fullName evidence="1">Uncharacterized protein</fullName>
    </submittedName>
</protein>
<dbReference type="Proteomes" id="UP000612899">
    <property type="component" value="Unassembled WGS sequence"/>
</dbReference>
<name>A0A8J3QH51_9ACTN</name>
<proteinExistence type="predicted"/>
<dbReference type="AlphaFoldDB" id="A0A8J3QH51"/>